<name>H8FP57_MAGML</name>
<proteinExistence type="predicted"/>
<dbReference type="EMBL" id="CAHP01000010">
    <property type="protein sequence ID" value="CCG40145.1"/>
    <property type="molecule type" value="Genomic_DNA"/>
</dbReference>
<evidence type="ECO:0000313" key="2">
    <source>
        <dbReference type="Proteomes" id="UP000004169"/>
    </source>
</evidence>
<keyword evidence="2" id="KW-1185">Reference proteome</keyword>
<organism evidence="1 2">
    <name type="scientific">Magnetospirillum molischianum DSM 120</name>
    <dbReference type="NCBI Taxonomy" id="1150626"/>
    <lineage>
        <taxon>Bacteria</taxon>
        <taxon>Pseudomonadati</taxon>
        <taxon>Pseudomonadota</taxon>
        <taxon>Alphaproteobacteria</taxon>
        <taxon>Rhodospirillales</taxon>
        <taxon>Rhodospirillaceae</taxon>
        <taxon>Magnetospirillum</taxon>
    </lineage>
</organism>
<sequence length="206" mass="22645">MAPTNTAIVPRAAQAMTLTKVDAARLRRSLTSWEGISEALPDGIAELLPAALAHVEARLAPVEPHVLAGLMQRMWDAGVPQPHPTTLAEWRRLLSPYPADVLAAAFDQVARTHRWPDPPKIADVVRWIGEEMTRLSDWRHRLQQAQLRARLDAKGRADEDARQARIARWRSNLSPEDQDALARVRSRLAAGESAASIVAESIGGTA</sequence>
<dbReference type="AlphaFoldDB" id="H8FP57"/>
<reference evidence="1 2" key="1">
    <citation type="journal article" date="2012" name="J. Bacteriol.">
        <title>Draft Genome Sequence of the Purple Photosynthetic Bacterium Phaeospirillum molischianum DSM120, a Particularly Versatile Bacterium.</title>
        <authorList>
            <person name="Duquesne K."/>
            <person name="Prima V."/>
            <person name="Ji B."/>
            <person name="Rouy Z."/>
            <person name="Medigue C."/>
            <person name="Talla E."/>
            <person name="Sturgis J.N."/>
        </authorList>
    </citation>
    <scope>NUCLEOTIDE SEQUENCE [LARGE SCALE GENOMIC DNA]</scope>
    <source>
        <strain evidence="2">DSM120</strain>
    </source>
</reference>
<evidence type="ECO:0000313" key="1">
    <source>
        <dbReference type="EMBL" id="CCG40145.1"/>
    </source>
</evidence>
<protein>
    <submittedName>
        <fullName evidence="1">Uncharacterized protein</fullName>
    </submittedName>
</protein>
<dbReference type="STRING" id="1150626.PHAMO_180114"/>
<dbReference type="Proteomes" id="UP000004169">
    <property type="component" value="Unassembled WGS sequence"/>
</dbReference>
<accession>H8FP57</accession>
<comment type="caution">
    <text evidence="1">The sequence shown here is derived from an EMBL/GenBank/DDBJ whole genome shotgun (WGS) entry which is preliminary data.</text>
</comment>
<gene>
    <name evidence="1" type="ORF">PHAMO_180114</name>
</gene>